<dbReference type="InterPro" id="IPR013149">
    <property type="entry name" value="ADH-like_C"/>
</dbReference>
<reference evidence="3" key="1">
    <citation type="journal article" date="2015" name="Nature">
        <title>Complex archaea that bridge the gap between prokaryotes and eukaryotes.</title>
        <authorList>
            <person name="Spang A."/>
            <person name="Saw J.H."/>
            <person name="Jorgensen S.L."/>
            <person name="Zaremba-Niedzwiedzka K."/>
            <person name="Martijn J."/>
            <person name="Lind A.E."/>
            <person name="van Eijk R."/>
            <person name="Schleper C."/>
            <person name="Guy L."/>
            <person name="Ettema T.J."/>
        </authorList>
    </citation>
    <scope>NUCLEOTIDE SEQUENCE</scope>
</reference>
<dbReference type="AlphaFoldDB" id="A0A0F9WG74"/>
<dbReference type="PANTHER" id="PTHR43401">
    <property type="entry name" value="L-THREONINE 3-DEHYDROGENASE"/>
    <property type="match status" value="1"/>
</dbReference>
<gene>
    <name evidence="3" type="ORF">LCGC14_0019440</name>
</gene>
<dbReference type="InterPro" id="IPR050129">
    <property type="entry name" value="Zn_alcohol_dh"/>
</dbReference>
<dbReference type="PANTHER" id="PTHR43401:SF5">
    <property type="entry name" value="ALCOHOL DEHYDROGENASE-RELATED"/>
    <property type="match status" value="1"/>
</dbReference>
<dbReference type="GO" id="GO:0016491">
    <property type="term" value="F:oxidoreductase activity"/>
    <property type="evidence" value="ECO:0007669"/>
    <property type="project" value="UniProtKB-KW"/>
</dbReference>
<dbReference type="Gene3D" id="3.40.50.720">
    <property type="entry name" value="NAD(P)-binding Rossmann-like Domain"/>
    <property type="match status" value="1"/>
</dbReference>
<feature type="domain" description="Enoyl reductase (ER)" evidence="2">
    <location>
        <begin position="9"/>
        <end position="333"/>
    </location>
</feature>
<dbReference type="SUPFAM" id="SSF50129">
    <property type="entry name" value="GroES-like"/>
    <property type="match status" value="1"/>
</dbReference>
<dbReference type="Gene3D" id="3.90.180.10">
    <property type="entry name" value="Medium-chain alcohol dehydrogenases, catalytic domain"/>
    <property type="match status" value="1"/>
</dbReference>
<dbReference type="SMART" id="SM00829">
    <property type="entry name" value="PKS_ER"/>
    <property type="match status" value="1"/>
</dbReference>
<dbReference type="InterPro" id="IPR020843">
    <property type="entry name" value="ER"/>
</dbReference>
<dbReference type="Pfam" id="PF00107">
    <property type="entry name" value="ADH_zinc_N"/>
    <property type="match status" value="1"/>
</dbReference>
<dbReference type="InterPro" id="IPR011032">
    <property type="entry name" value="GroES-like_sf"/>
</dbReference>
<dbReference type="SUPFAM" id="SSF51735">
    <property type="entry name" value="NAD(P)-binding Rossmann-fold domains"/>
    <property type="match status" value="1"/>
</dbReference>
<name>A0A0F9WG74_9ZZZZ</name>
<protein>
    <recommendedName>
        <fullName evidence="2">Enoyl reductase (ER) domain-containing protein</fullName>
    </recommendedName>
</protein>
<evidence type="ECO:0000313" key="3">
    <source>
        <dbReference type="EMBL" id="KKO11463.1"/>
    </source>
</evidence>
<accession>A0A0F9WG74</accession>
<dbReference type="EMBL" id="LAZR01000003">
    <property type="protein sequence ID" value="KKO11463.1"/>
    <property type="molecule type" value="Genomic_DNA"/>
</dbReference>
<evidence type="ECO:0000256" key="1">
    <source>
        <dbReference type="ARBA" id="ARBA00023002"/>
    </source>
</evidence>
<proteinExistence type="predicted"/>
<sequence length="338" mass="36433">MRGVKILEGPNVAVCDWPDPSPEGDEVVVRIEAAGLCGTDLHCLYEKDWACPSIPGHEGAGTVVAVDKPRRLKEGDRVFMMAFSTCETCGPCKAGYFVYCRDANTSMHGFSRDGFQAEYVRIKENQCLLLREHVTFEHGAVLQDPIGTPFHAIKRMGVEAGHVVGVFGLGPMGLGAVMIAAQKGCRVIGVEPIAFRRDLAMTLGAADVVDPAAGDIAEQIRELTGGEGLDRVLECCGRAEVLSAALDLAKPFGHVAIIGECDEATIQPSGHFNRKEVTLSGSTVFPMGEYDEITQLFADGLPTDRFITHRFPIERAEEAYETFAAGQTGKVLFTPTVT</sequence>
<dbReference type="Pfam" id="PF08240">
    <property type="entry name" value="ADH_N"/>
    <property type="match status" value="1"/>
</dbReference>
<comment type="caution">
    <text evidence="3">The sequence shown here is derived from an EMBL/GenBank/DDBJ whole genome shotgun (WGS) entry which is preliminary data.</text>
</comment>
<dbReference type="InterPro" id="IPR036291">
    <property type="entry name" value="NAD(P)-bd_dom_sf"/>
</dbReference>
<dbReference type="InterPro" id="IPR013154">
    <property type="entry name" value="ADH-like_N"/>
</dbReference>
<keyword evidence="1" id="KW-0560">Oxidoreductase</keyword>
<evidence type="ECO:0000259" key="2">
    <source>
        <dbReference type="SMART" id="SM00829"/>
    </source>
</evidence>
<organism evidence="3">
    <name type="scientific">marine sediment metagenome</name>
    <dbReference type="NCBI Taxonomy" id="412755"/>
    <lineage>
        <taxon>unclassified sequences</taxon>
        <taxon>metagenomes</taxon>
        <taxon>ecological metagenomes</taxon>
    </lineage>
</organism>